<accession>A0A371YZV0</accession>
<reference evidence="1 2" key="1">
    <citation type="submission" date="2018-08" db="EMBL/GenBank/DDBJ databases">
        <title>Komagataeibacter sp. AV 382.</title>
        <authorList>
            <person name="Skraban J."/>
            <person name="Trcek J."/>
        </authorList>
    </citation>
    <scope>NUCLEOTIDE SEQUENCE [LARGE SCALE GENOMIC DNA]</scope>
    <source>
        <strain evidence="1 2">AV 382</strain>
    </source>
</reference>
<protein>
    <submittedName>
        <fullName evidence="1">Uncharacterized protein</fullName>
    </submittedName>
</protein>
<organism evidence="1 2">
    <name type="scientific">Komagataeibacter melaceti</name>
    <dbReference type="NCBI Taxonomy" id="2766577"/>
    <lineage>
        <taxon>Bacteria</taxon>
        <taxon>Pseudomonadati</taxon>
        <taxon>Pseudomonadota</taxon>
        <taxon>Alphaproteobacteria</taxon>
        <taxon>Acetobacterales</taxon>
        <taxon>Acetobacteraceae</taxon>
        <taxon>Komagataeibacter</taxon>
    </lineage>
</organism>
<dbReference type="AlphaFoldDB" id="A0A371YZV0"/>
<comment type="caution">
    <text evidence="1">The sequence shown here is derived from an EMBL/GenBank/DDBJ whole genome shotgun (WGS) entry which is preliminary data.</text>
</comment>
<dbReference type="RefSeq" id="WP_116703163.1">
    <property type="nucleotide sequence ID" value="NZ_QUWV01000072.1"/>
</dbReference>
<proteinExistence type="predicted"/>
<dbReference type="Proteomes" id="UP000262371">
    <property type="component" value="Unassembled WGS sequence"/>
</dbReference>
<evidence type="ECO:0000313" key="2">
    <source>
        <dbReference type="Proteomes" id="UP000262371"/>
    </source>
</evidence>
<dbReference type="OrthoDB" id="7279989at2"/>
<dbReference type="EMBL" id="QUWV01000072">
    <property type="protein sequence ID" value="RFD19782.1"/>
    <property type="molecule type" value="Genomic_DNA"/>
</dbReference>
<sequence>MGRRDGTASAVSCSDGRLSLAAGYFNMNTIRQAIGECRREVVSHFSIHSQPILISAGAWLNMKLHELHEWNHGLLTLDGGTIVIHHSHSSKVTILPVDVQGGGCMIFSAEEKKGGTLLLHLSRGEKAHASLQLVFQGCEKQFACYDPMANMTLVGLLPDGETPHGWAAIRLDGNPWNITHPMEGSDDWAQLRREWRADSHNSVTLHLSR</sequence>
<evidence type="ECO:0000313" key="1">
    <source>
        <dbReference type="EMBL" id="RFD19782.1"/>
    </source>
</evidence>
<gene>
    <name evidence="1" type="ORF">DY926_09535</name>
</gene>
<name>A0A371YZV0_9PROT</name>
<keyword evidence="2" id="KW-1185">Reference proteome</keyword>